<evidence type="ECO:0000256" key="7">
    <source>
        <dbReference type="ARBA" id="ARBA00023180"/>
    </source>
</evidence>
<comment type="caution">
    <text evidence="10">The sequence shown here is derived from an EMBL/GenBank/DDBJ whole genome shotgun (WGS) entry which is preliminary data.</text>
</comment>
<evidence type="ECO:0000259" key="9">
    <source>
        <dbReference type="PROSITE" id="PS50853"/>
    </source>
</evidence>
<feature type="domain" description="Fibronectin type-III" evidence="9">
    <location>
        <begin position="150"/>
        <end position="243"/>
    </location>
</feature>
<evidence type="ECO:0000256" key="5">
    <source>
        <dbReference type="ARBA" id="ARBA00023136"/>
    </source>
</evidence>
<keyword evidence="3" id="KW-0732">Signal</keyword>
<keyword evidence="7" id="KW-0325">Glycoprotein</keyword>
<feature type="non-terminal residue" evidence="10">
    <location>
        <position position="1"/>
    </location>
</feature>
<dbReference type="PROSITE" id="PS50853">
    <property type="entry name" value="FN3"/>
    <property type="match status" value="1"/>
</dbReference>
<evidence type="ECO:0000313" key="10">
    <source>
        <dbReference type="EMBL" id="KAF5903979.1"/>
    </source>
</evidence>
<evidence type="ECO:0000256" key="6">
    <source>
        <dbReference type="ARBA" id="ARBA00023170"/>
    </source>
</evidence>
<evidence type="ECO:0000256" key="1">
    <source>
        <dbReference type="ARBA" id="ARBA00004479"/>
    </source>
</evidence>
<keyword evidence="5 8" id="KW-0472">Membrane</keyword>
<dbReference type="GO" id="GO:0009897">
    <property type="term" value="C:external side of plasma membrane"/>
    <property type="evidence" value="ECO:0007669"/>
    <property type="project" value="TreeGrafter"/>
</dbReference>
<name>A0A8J4U475_CLAMG</name>
<feature type="non-terminal residue" evidence="10">
    <location>
        <position position="277"/>
    </location>
</feature>
<evidence type="ECO:0000256" key="4">
    <source>
        <dbReference type="ARBA" id="ARBA00022989"/>
    </source>
</evidence>
<dbReference type="InterPro" id="IPR013783">
    <property type="entry name" value="Ig-like_fold"/>
</dbReference>
<dbReference type="GO" id="GO:0016064">
    <property type="term" value="P:immunoglobulin mediated immune response"/>
    <property type="evidence" value="ECO:0007669"/>
    <property type="project" value="TreeGrafter"/>
</dbReference>
<organism evidence="10 11">
    <name type="scientific">Clarias magur</name>
    <name type="common">Asian catfish</name>
    <name type="synonym">Macropteronotus magur</name>
    <dbReference type="NCBI Taxonomy" id="1594786"/>
    <lineage>
        <taxon>Eukaryota</taxon>
        <taxon>Metazoa</taxon>
        <taxon>Chordata</taxon>
        <taxon>Craniata</taxon>
        <taxon>Vertebrata</taxon>
        <taxon>Euteleostomi</taxon>
        <taxon>Actinopterygii</taxon>
        <taxon>Neopterygii</taxon>
        <taxon>Teleostei</taxon>
        <taxon>Ostariophysi</taxon>
        <taxon>Siluriformes</taxon>
        <taxon>Clariidae</taxon>
        <taxon>Clarias</taxon>
    </lineage>
</organism>
<keyword evidence="4 8" id="KW-1133">Transmembrane helix</keyword>
<accession>A0A8J4U475</accession>
<dbReference type="OrthoDB" id="8939865at2759"/>
<gene>
    <name evidence="10" type="ORF">DAT39_006326</name>
</gene>
<dbReference type="AlphaFoldDB" id="A0A8J4U475"/>
<dbReference type="GO" id="GO:0004896">
    <property type="term" value="F:cytokine receptor activity"/>
    <property type="evidence" value="ECO:0007669"/>
    <property type="project" value="InterPro"/>
</dbReference>
<dbReference type="InterPro" id="IPR003961">
    <property type="entry name" value="FN3_dom"/>
</dbReference>
<dbReference type="EMBL" id="QNUK01000065">
    <property type="protein sequence ID" value="KAF5903979.1"/>
    <property type="molecule type" value="Genomic_DNA"/>
</dbReference>
<keyword evidence="6 10" id="KW-0675">Receptor</keyword>
<reference evidence="10" key="1">
    <citation type="submission" date="2020-07" db="EMBL/GenBank/DDBJ databases">
        <title>Clarias magur genome sequencing, assembly and annotation.</title>
        <authorList>
            <person name="Kushwaha B."/>
            <person name="Kumar R."/>
            <person name="Das P."/>
            <person name="Joshi C.G."/>
            <person name="Kumar D."/>
            <person name="Nagpure N.S."/>
            <person name="Pandey M."/>
            <person name="Agarwal S."/>
            <person name="Srivastava S."/>
            <person name="Singh M."/>
            <person name="Sahoo L."/>
            <person name="Jayasankar P."/>
            <person name="Meher P.K."/>
            <person name="Koringa P.G."/>
            <person name="Iquebal M.A."/>
            <person name="Das S.P."/>
            <person name="Bit A."/>
            <person name="Patnaik S."/>
            <person name="Patel N."/>
            <person name="Shah T.M."/>
            <person name="Hinsu A."/>
            <person name="Jena J.K."/>
        </authorList>
    </citation>
    <scope>NUCLEOTIDE SEQUENCE</scope>
    <source>
        <strain evidence="10">CIFAMagur01</strain>
        <tissue evidence="10">Testis</tissue>
    </source>
</reference>
<dbReference type="PANTHER" id="PTHR23037:SF42">
    <property type="entry name" value="CYTOKINE RECEPTOR COMMON SUBUNIT GAMMA ISOFORM X1-RELATED"/>
    <property type="match status" value="1"/>
</dbReference>
<dbReference type="PROSITE" id="PS01355">
    <property type="entry name" value="HEMATOPO_REC_S_F1"/>
    <property type="match status" value="1"/>
</dbReference>
<keyword evidence="2 8" id="KW-0812">Transmembrane</keyword>
<dbReference type="PANTHER" id="PTHR23037">
    <property type="entry name" value="CYTOKINE RECEPTOR"/>
    <property type="match status" value="1"/>
</dbReference>
<evidence type="ECO:0000256" key="3">
    <source>
        <dbReference type="ARBA" id="ARBA00022729"/>
    </source>
</evidence>
<proteinExistence type="predicted"/>
<dbReference type="InterPro" id="IPR036116">
    <property type="entry name" value="FN3_sf"/>
</dbReference>
<sequence>KKKMRFTLFFQLFVCFSQLWGLMCLNVTYGRNYTLECLNDYLFTIRCELNMTFKPQLQDALYWLEFTISRKPFECVLTSQEYPWVCVLDLSTKVEDTFMDMDIFQISLCYSVQFNNTSAVHGNDTSIQQYNASAVLKKNYMPVNNIKPVAPSNLTLLWKPDEAVFQWLSGYNEDIMLAPYLHYQLSIHRNGTVFNVTSSQTNMSVPRSRFTPNTYYTARVRSEPQNYYKGVWSHWSPAISWKTEHTDKSESDDMFLRYIWLTLFLLLMMLLCYFSYT</sequence>
<comment type="subcellular location">
    <subcellularLocation>
        <location evidence="1">Membrane</location>
        <topology evidence="1">Single-pass type I membrane protein</topology>
    </subcellularLocation>
</comment>
<keyword evidence="11" id="KW-1185">Reference proteome</keyword>
<dbReference type="InterPro" id="IPR003531">
    <property type="entry name" value="Hempt_rcpt_S_F1_CS"/>
</dbReference>
<feature type="transmembrane region" description="Helical" evidence="8">
    <location>
        <begin position="258"/>
        <end position="276"/>
    </location>
</feature>
<protein>
    <submittedName>
        <fullName evidence="10">Interleukin-9 receptor-like</fullName>
    </submittedName>
</protein>
<dbReference type="Gene3D" id="2.60.40.10">
    <property type="entry name" value="Immunoglobulins"/>
    <property type="match status" value="1"/>
</dbReference>
<evidence type="ECO:0000256" key="2">
    <source>
        <dbReference type="ARBA" id="ARBA00022692"/>
    </source>
</evidence>
<evidence type="ECO:0000313" key="11">
    <source>
        <dbReference type="Proteomes" id="UP000727407"/>
    </source>
</evidence>
<dbReference type="Proteomes" id="UP000727407">
    <property type="component" value="Unassembled WGS sequence"/>
</dbReference>
<evidence type="ECO:0000256" key="8">
    <source>
        <dbReference type="SAM" id="Phobius"/>
    </source>
</evidence>
<dbReference type="SUPFAM" id="SSF49265">
    <property type="entry name" value="Fibronectin type III"/>
    <property type="match status" value="1"/>
</dbReference>
<dbReference type="CDD" id="cd00063">
    <property type="entry name" value="FN3"/>
    <property type="match status" value="1"/>
</dbReference>